<proteinExistence type="predicted"/>
<dbReference type="Proteomes" id="UP000093523">
    <property type="component" value="Unassembled WGS sequence"/>
</dbReference>
<dbReference type="EMBL" id="MAJU01000009">
    <property type="protein sequence ID" value="OCH21239.1"/>
    <property type="molecule type" value="Genomic_DNA"/>
</dbReference>
<protein>
    <recommendedName>
        <fullName evidence="4">Sulfate ABC transporter permease</fullName>
    </recommendedName>
</protein>
<gene>
    <name evidence="2" type="ORF">A6E04_11890</name>
</gene>
<dbReference type="SUPFAM" id="SSF56935">
    <property type="entry name" value="Porins"/>
    <property type="match status" value="1"/>
</dbReference>
<dbReference type="RefSeq" id="WP_017023567.1">
    <property type="nucleotide sequence ID" value="NZ_CAWMPN010000009.1"/>
</dbReference>
<dbReference type="OrthoDB" id="197869at2"/>
<feature type="signal peptide" evidence="1">
    <location>
        <begin position="1"/>
        <end position="22"/>
    </location>
</feature>
<sequence>MFKRLLTYGCFIFTLLLTNVEAAIELSDDVTLRGFGSTSATKGSSETPVFINREITDDVCFDCDTTFGLQLDYVVTDDFTTSLQVVKRPQDEWSDPEVEWLYASYTYSDIETKIGRLRLPLFLVSEYYYVAQAYTWARAPQEVYNSVLGVTSFNGMSVTWNHQVSDDIILAVSPYYGVHDSNKISSGDRVYHFTTNDVKGIYMDIIGFNYRIHSNVMASNYDYNVKMKEASLAKEADQNMVLYSLGAEYSLNAWHAMAEIQTNDMQTNWYASLAYTLNKFTPYVIYSESHRWKENYSVTSGMRYDLTTKVSINAEWQIMELTKNSEQNTGQFTKYEGSNSSNISTVIINFIF</sequence>
<evidence type="ECO:0000313" key="2">
    <source>
        <dbReference type="EMBL" id="OCH21239.1"/>
    </source>
</evidence>
<reference evidence="2 3" key="1">
    <citation type="submission" date="2016-06" db="EMBL/GenBank/DDBJ databases">
        <authorList>
            <person name="Kjaerup R.B."/>
            <person name="Dalgaard T.S."/>
            <person name="Juul-Madsen H.R."/>
        </authorList>
    </citation>
    <scope>NUCLEOTIDE SEQUENCE [LARGE SCALE GENOMIC DNA]</scope>
    <source>
        <strain evidence="2 3">1S159</strain>
    </source>
</reference>
<dbReference type="AlphaFoldDB" id="A0A1B9NZ04"/>
<dbReference type="STRING" id="688.A6E04_11890"/>
<evidence type="ECO:0000313" key="3">
    <source>
        <dbReference type="Proteomes" id="UP000093523"/>
    </source>
</evidence>
<evidence type="ECO:0008006" key="4">
    <source>
        <dbReference type="Google" id="ProtNLM"/>
    </source>
</evidence>
<evidence type="ECO:0000256" key="1">
    <source>
        <dbReference type="SAM" id="SignalP"/>
    </source>
</evidence>
<feature type="chain" id="PRO_5008632408" description="Sulfate ABC transporter permease" evidence="1">
    <location>
        <begin position="23"/>
        <end position="352"/>
    </location>
</feature>
<organism evidence="2 3">
    <name type="scientific">Aliivibrio logei</name>
    <name type="common">Vibrio logei</name>
    <dbReference type="NCBI Taxonomy" id="688"/>
    <lineage>
        <taxon>Bacteria</taxon>
        <taxon>Pseudomonadati</taxon>
        <taxon>Pseudomonadota</taxon>
        <taxon>Gammaproteobacteria</taxon>
        <taxon>Vibrionales</taxon>
        <taxon>Vibrionaceae</taxon>
        <taxon>Aliivibrio</taxon>
    </lineage>
</organism>
<name>A0A1B9NZ04_ALILO</name>
<comment type="caution">
    <text evidence="2">The sequence shown here is derived from an EMBL/GenBank/DDBJ whole genome shotgun (WGS) entry which is preliminary data.</text>
</comment>
<keyword evidence="1" id="KW-0732">Signal</keyword>
<accession>A0A1B9NZ04</accession>